<sequence length="125" mass="14494">MYGWMYIHIFSRLHIHTNYLTSPHLTSPHLTKPNQTKPPSPFFIRKSVGSTPSTPSINSNLGFHSTFHLMRGDREYNIAYQSLTSMQIQIQIHTHMHNHCTFRPSMQEHTYTIPIKANKSTSETV</sequence>
<dbReference type="EMBL" id="VICG01000004">
    <property type="protein sequence ID" value="KAA8572949.1"/>
    <property type="molecule type" value="Genomic_DNA"/>
</dbReference>
<dbReference type="Proteomes" id="UP000322873">
    <property type="component" value="Unassembled WGS sequence"/>
</dbReference>
<name>A0A5M9JXR4_MONFR</name>
<evidence type="ECO:0000313" key="2">
    <source>
        <dbReference type="Proteomes" id="UP000322873"/>
    </source>
</evidence>
<protein>
    <submittedName>
        <fullName evidence="1">Uncharacterized protein</fullName>
    </submittedName>
</protein>
<evidence type="ECO:0000313" key="1">
    <source>
        <dbReference type="EMBL" id="KAA8572949.1"/>
    </source>
</evidence>
<reference evidence="1 2" key="1">
    <citation type="submission" date="2019-06" db="EMBL/GenBank/DDBJ databases">
        <title>Genome Sequence of the Brown Rot Fungal Pathogen Monilinia fructicola.</title>
        <authorList>
            <person name="De Miccolis Angelini R.M."/>
            <person name="Landi L."/>
            <person name="Abate D."/>
            <person name="Pollastro S."/>
            <person name="Romanazzi G."/>
            <person name="Faretra F."/>
        </authorList>
    </citation>
    <scope>NUCLEOTIDE SEQUENCE [LARGE SCALE GENOMIC DNA]</scope>
    <source>
        <strain evidence="1 2">Mfrc123</strain>
    </source>
</reference>
<proteinExistence type="predicted"/>
<dbReference type="AlphaFoldDB" id="A0A5M9JXR4"/>
<organism evidence="1 2">
    <name type="scientific">Monilinia fructicola</name>
    <name type="common">Brown rot fungus</name>
    <name type="synonym">Ciboria fructicola</name>
    <dbReference type="NCBI Taxonomy" id="38448"/>
    <lineage>
        <taxon>Eukaryota</taxon>
        <taxon>Fungi</taxon>
        <taxon>Dikarya</taxon>
        <taxon>Ascomycota</taxon>
        <taxon>Pezizomycotina</taxon>
        <taxon>Leotiomycetes</taxon>
        <taxon>Helotiales</taxon>
        <taxon>Sclerotiniaceae</taxon>
        <taxon>Monilinia</taxon>
    </lineage>
</organism>
<gene>
    <name evidence="1" type="ORF">EYC84_003499</name>
</gene>
<comment type="caution">
    <text evidence="1">The sequence shown here is derived from an EMBL/GenBank/DDBJ whole genome shotgun (WGS) entry which is preliminary data.</text>
</comment>
<keyword evidence="2" id="KW-1185">Reference proteome</keyword>
<accession>A0A5M9JXR4</accession>